<dbReference type="AlphaFoldDB" id="A0A220XT13"/>
<evidence type="ECO:0000313" key="1">
    <source>
        <dbReference type="EMBL" id="ASL14526.1"/>
    </source>
</evidence>
<dbReference type="Proteomes" id="UP000198286">
    <property type="component" value="Chromosome"/>
</dbReference>
<evidence type="ECO:0000313" key="2">
    <source>
        <dbReference type="Proteomes" id="UP000198286"/>
    </source>
</evidence>
<proteinExistence type="predicted"/>
<accession>A0A220XT13</accession>
<dbReference type="EMBL" id="CP015267">
    <property type="protein sequence ID" value="ASL14526.1"/>
    <property type="molecule type" value="Genomic_DNA"/>
</dbReference>
<name>A0A220XT13_MYCIT</name>
<gene>
    <name evidence="1" type="ORF">MYCOZU2_02109</name>
</gene>
<reference evidence="1 2" key="1">
    <citation type="journal article" date="2017" name="Lancet Infect. Dis.">
        <title>Global outbreak of severe Mycobacterium chimaera disease after cardiac surgery: a molecular epidemiological study.</title>
        <authorList>
            <person name="van Ingen J."/>
            <person name="Kohl T."/>
            <person name="Kranzer K."/>
            <person name="Hasse B."/>
            <person name="Keller P."/>
            <person name="Szafranska A."/>
            <person name="Hillemann D."/>
            <person name="Chand M."/>
            <person name="Schreiber P."/>
            <person name="Sommerstein R."/>
            <person name="Berger C."/>
            <person name="Genoni M."/>
            <person name="Ruegg C."/>
            <person name="Troillet N."/>
            <person name="Widmer A.F."/>
            <person name="Becker S.L."/>
            <person name="Herrmann M."/>
            <person name="Eckmanns T."/>
            <person name="Haller S."/>
            <person name="Hoeller C."/>
            <person name="Debast S.B."/>
            <person name="Wolfhagen M.J."/>
            <person name="Hopman J."/>
            <person name="Kluytmans J."/>
            <person name="Langelaar M."/>
            <person name="Notermans D.W."/>
            <person name="ten Oever J."/>
            <person name="van den Barselaar P."/>
            <person name="Vonk A.B.A."/>
            <person name="Vos M.C."/>
            <person name="Ahmed N."/>
            <person name="Brown T."/>
            <person name="Crook D."/>
            <person name="Lamagni T."/>
            <person name="Phin N."/>
            <person name="Smith E.G."/>
            <person name="Zambon M."/>
            <person name="Serr A."/>
            <person name="Goetting T."/>
            <person name="Ebner W."/>
            <person name="Thuermer A."/>
            <person name="Utpatel C."/>
            <person name="Sproer C."/>
            <person name="Bunk B."/>
            <person name="Nubel U."/>
            <person name="Bloemberg G."/>
            <person name="Bottger E."/>
            <person name="Niemann S."/>
            <person name="Wagner D."/>
            <person name="Sax H."/>
        </authorList>
    </citation>
    <scope>NUCLEOTIDE SEQUENCE [LARGE SCALE GENOMIC DNA]</scope>
    <source>
        <strain evidence="1 2">ZUERICH-2</strain>
    </source>
</reference>
<organism evidence="1 2">
    <name type="scientific">Mycobacterium intracellulare subsp. chimaera</name>
    <dbReference type="NCBI Taxonomy" id="222805"/>
    <lineage>
        <taxon>Bacteria</taxon>
        <taxon>Bacillati</taxon>
        <taxon>Actinomycetota</taxon>
        <taxon>Actinomycetes</taxon>
        <taxon>Mycobacteriales</taxon>
        <taxon>Mycobacteriaceae</taxon>
        <taxon>Mycobacterium</taxon>
        <taxon>Mycobacterium avium complex (MAC)</taxon>
    </lineage>
</organism>
<sequence>MWQELVRLAVTWAVMCGLVAFFYWMLANIGTF</sequence>
<protein>
    <submittedName>
        <fullName evidence="1">Uncharacterized protein</fullName>
    </submittedName>
</protein>